<keyword evidence="6 9" id="KW-0472">Membrane</keyword>
<dbReference type="GO" id="GO:0005524">
    <property type="term" value="F:ATP binding"/>
    <property type="evidence" value="ECO:0007669"/>
    <property type="project" value="UniProtKB-UniRule"/>
</dbReference>
<evidence type="ECO:0000313" key="13">
    <source>
        <dbReference type="Proteomes" id="UP000317093"/>
    </source>
</evidence>
<dbReference type="PANTHER" id="PTHR13822:SF10">
    <property type="entry name" value="ATP SYNTHASE EPSILON CHAIN, CHLOROPLASTIC"/>
    <property type="match status" value="1"/>
</dbReference>
<comment type="similarity">
    <text evidence="3 9 10">Belongs to the ATPase epsilon chain family.</text>
</comment>
<proteinExistence type="inferred from homology"/>
<name>A0A518B8F1_9BACT</name>
<comment type="subcellular location">
    <subcellularLocation>
        <location evidence="9">Cell membrane</location>
        <topology evidence="9">Peripheral membrane protein</topology>
    </subcellularLocation>
    <subcellularLocation>
        <location evidence="2">Endomembrane system</location>
        <topology evidence="2">Peripheral membrane protein</topology>
    </subcellularLocation>
</comment>
<evidence type="ECO:0000256" key="1">
    <source>
        <dbReference type="ARBA" id="ARBA00003543"/>
    </source>
</evidence>
<organism evidence="12 13">
    <name type="scientific">Kolteria novifilia</name>
    <dbReference type="NCBI Taxonomy" id="2527975"/>
    <lineage>
        <taxon>Bacteria</taxon>
        <taxon>Pseudomonadati</taxon>
        <taxon>Planctomycetota</taxon>
        <taxon>Planctomycetia</taxon>
        <taxon>Kolteriales</taxon>
        <taxon>Kolteriaceae</taxon>
        <taxon>Kolteria</taxon>
    </lineage>
</organism>
<dbReference type="NCBIfam" id="TIGR01216">
    <property type="entry name" value="ATP_synt_epsi"/>
    <property type="match status" value="1"/>
</dbReference>
<reference evidence="12 13" key="1">
    <citation type="submission" date="2019-02" db="EMBL/GenBank/DDBJ databases">
        <title>Deep-cultivation of Planctomycetes and their phenomic and genomic characterization uncovers novel biology.</title>
        <authorList>
            <person name="Wiegand S."/>
            <person name="Jogler M."/>
            <person name="Boedeker C."/>
            <person name="Pinto D."/>
            <person name="Vollmers J."/>
            <person name="Rivas-Marin E."/>
            <person name="Kohn T."/>
            <person name="Peeters S.H."/>
            <person name="Heuer A."/>
            <person name="Rast P."/>
            <person name="Oberbeckmann S."/>
            <person name="Bunk B."/>
            <person name="Jeske O."/>
            <person name="Meyerdierks A."/>
            <person name="Storesund J.E."/>
            <person name="Kallscheuer N."/>
            <person name="Luecker S."/>
            <person name="Lage O.M."/>
            <person name="Pohl T."/>
            <person name="Merkel B.J."/>
            <person name="Hornburger P."/>
            <person name="Mueller R.-W."/>
            <person name="Bruemmer F."/>
            <person name="Labrenz M."/>
            <person name="Spormann A.M."/>
            <person name="Op den Camp H."/>
            <person name="Overmann J."/>
            <person name="Amann R."/>
            <person name="Jetten M.S.M."/>
            <person name="Mascher T."/>
            <person name="Medema M.H."/>
            <person name="Devos D.P."/>
            <person name="Kaster A.-K."/>
            <person name="Ovreas L."/>
            <person name="Rohde M."/>
            <person name="Galperin M.Y."/>
            <person name="Jogler C."/>
        </authorList>
    </citation>
    <scope>NUCLEOTIDE SEQUENCE [LARGE SCALE GENOMIC DNA]</scope>
    <source>
        <strain evidence="12 13">Pan216</strain>
    </source>
</reference>
<dbReference type="Proteomes" id="UP000317093">
    <property type="component" value="Chromosome"/>
</dbReference>
<sequence>MARVQCVVVTPEKIVLEREAAFVAFPAFDGEVGVYPNRAPLVARLGPGELRIRDKDGTTDRYYVDGGFGQVRSNVVTILTSRAIKVEDLDAEDVNKHLAEVNAEVATTEEAMTMKAKELTRARSQLRLIKRVN</sequence>
<dbReference type="PANTHER" id="PTHR13822">
    <property type="entry name" value="ATP SYNTHASE DELTA/EPSILON CHAIN"/>
    <property type="match status" value="1"/>
</dbReference>
<accession>A0A518B8F1</accession>
<dbReference type="OrthoDB" id="277064at2"/>
<dbReference type="CDD" id="cd12152">
    <property type="entry name" value="F1-ATPase_delta"/>
    <property type="match status" value="1"/>
</dbReference>
<dbReference type="InterPro" id="IPR020546">
    <property type="entry name" value="ATP_synth_F1_dsu/esu_N"/>
</dbReference>
<keyword evidence="13" id="KW-1185">Reference proteome</keyword>
<dbReference type="EMBL" id="CP036279">
    <property type="protein sequence ID" value="QDU63222.1"/>
    <property type="molecule type" value="Genomic_DNA"/>
</dbReference>
<dbReference type="Pfam" id="PF02823">
    <property type="entry name" value="ATP-synt_DE_N"/>
    <property type="match status" value="1"/>
</dbReference>
<dbReference type="HAMAP" id="MF_00530">
    <property type="entry name" value="ATP_synth_epsil_bac"/>
    <property type="match status" value="1"/>
</dbReference>
<evidence type="ECO:0000256" key="4">
    <source>
        <dbReference type="ARBA" id="ARBA00022448"/>
    </source>
</evidence>
<evidence type="ECO:0000256" key="6">
    <source>
        <dbReference type="ARBA" id="ARBA00023136"/>
    </source>
</evidence>
<protein>
    <recommendedName>
        <fullName evidence="9">ATP synthase epsilon chain</fullName>
    </recommendedName>
    <alternativeName>
        <fullName evidence="9">ATP synthase F1 sector epsilon subunit</fullName>
    </alternativeName>
    <alternativeName>
        <fullName evidence="9">F-ATPase epsilon subunit</fullName>
    </alternativeName>
</protein>
<evidence type="ECO:0000256" key="8">
    <source>
        <dbReference type="ARBA" id="ARBA00023310"/>
    </source>
</evidence>
<evidence type="ECO:0000259" key="11">
    <source>
        <dbReference type="Pfam" id="PF02823"/>
    </source>
</evidence>
<keyword evidence="9" id="KW-1003">Cell membrane</keyword>
<comment type="function">
    <text evidence="1 9">Produces ATP from ADP in the presence of a proton gradient across the membrane.</text>
</comment>
<dbReference type="Gene3D" id="2.60.15.10">
    <property type="entry name" value="F0F1 ATP synthase delta/epsilon subunit, N-terminal"/>
    <property type="match status" value="1"/>
</dbReference>
<dbReference type="InterPro" id="IPR036771">
    <property type="entry name" value="ATPsynth_dsu/esu_N"/>
</dbReference>
<dbReference type="GO" id="GO:0045259">
    <property type="term" value="C:proton-transporting ATP synthase complex"/>
    <property type="evidence" value="ECO:0007669"/>
    <property type="project" value="UniProtKB-KW"/>
</dbReference>
<dbReference type="InterPro" id="IPR001469">
    <property type="entry name" value="ATP_synth_F1_dsu/esu"/>
</dbReference>
<evidence type="ECO:0000256" key="10">
    <source>
        <dbReference type="RuleBase" id="RU003656"/>
    </source>
</evidence>
<dbReference type="KEGG" id="knv:Pan216_41000"/>
<dbReference type="SUPFAM" id="SSF51344">
    <property type="entry name" value="Epsilon subunit of F1F0-ATP synthase N-terminal domain"/>
    <property type="match status" value="1"/>
</dbReference>
<dbReference type="GO" id="GO:0046933">
    <property type="term" value="F:proton-transporting ATP synthase activity, rotational mechanism"/>
    <property type="evidence" value="ECO:0007669"/>
    <property type="project" value="UniProtKB-UniRule"/>
</dbReference>
<keyword evidence="8 9" id="KW-0066">ATP synthesis</keyword>
<dbReference type="GO" id="GO:0005886">
    <property type="term" value="C:plasma membrane"/>
    <property type="evidence" value="ECO:0007669"/>
    <property type="project" value="UniProtKB-SubCell"/>
</dbReference>
<evidence type="ECO:0000256" key="3">
    <source>
        <dbReference type="ARBA" id="ARBA00005712"/>
    </source>
</evidence>
<evidence type="ECO:0000256" key="7">
    <source>
        <dbReference type="ARBA" id="ARBA00023196"/>
    </source>
</evidence>
<dbReference type="RefSeq" id="WP_145260510.1">
    <property type="nucleotide sequence ID" value="NZ_CP036279.1"/>
</dbReference>
<keyword evidence="9" id="KW-0375">Hydrogen ion transport</keyword>
<dbReference type="AlphaFoldDB" id="A0A518B8F1"/>
<evidence type="ECO:0000256" key="9">
    <source>
        <dbReference type="HAMAP-Rule" id="MF_00530"/>
    </source>
</evidence>
<feature type="domain" description="ATP synthase F1 complex delta/epsilon subunit N-terminal" evidence="11">
    <location>
        <begin position="5"/>
        <end position="83"/>
    </location>
</feature>
<keyword evidence="4 9" id="KW-0813">Transport</keyword>
<evidence type="ECO:0000313" key="12">
    <source>
        <dbReference type="EMBL" id="QDU63222.1"/>
    </source>
</evidence>
<gene>
    <name evidence="9 12" type="primary">atpC</name>
    <name evidence="12" type="ORF">Pan216_41000</name>
</gene>
<evidence type="ECO:0000256" key="2">
    <source>
        <dbReference type="ARBA" id="ARBA00004184"/>
    </source>
</evidence>
<evidence type="ECO:0000256" key="5">
    <source>
        <dbReference type="ARBA" id="ARBA00023065"/>
    </source>
</evidence>
<comment type="subunit">
    <text evidence="9 10">F-type ATPases have 2 components, CF(1) - the catalytic core - and CF(0) - the membrane proton channel. CF(1) has five subunits: alpha(3), beta(3), gamma(1), delta(1), epsilon(1). CF(0) has three main subunits: a, b and c.</text>
</comment>
<keyword evidence="7 9" id="KW-0139">CF(1)</keyword>
<keyword evidence="5 9" id="KW-0406">Ion transport</keyword>
<dbReference type="GO" id="GO:0012505">
    <property type="term" value="C:endomembrane system"/>
    <property type="evidence" value="ECO:0007669"/>
    <property type="project" value="UniProtKB-SubCell"/>
</dbReference>